<keyword evidence="11" id="KW-0547">Nucleotide-binding</keyword>
<dbReference type="FunFam" id="3.30.200.20:FF:000148">
    <property type="entry name" value="Serine/threonine-protein kinase RIO1"/>
    <property type="match status" value="1"/>
</dbReference>
<dbReference type="AlphaFoldDB" id="A0A066VM62"/>
<keyword evidence="14" id="KW-0067">ATP-binding</keyword>
<keyword evidence="9" id="KW-0808">Transferase</keyword>
<evidence type="ECO:0000259" key="20">
    <source>
        <dbReference type="SMART" id="SM00090"/>
    </source>
</evidence>
<evidence type="ECO:0000313" key="22">
    <source>
        <dbReference type="Proteomes" id="UP000027361"/>
    </source>
</evidence>
<evidence type="ECO:0000256" key="19">
    <source>
        <dbReference type="SAM" id="MobiDB-lite"/>
    </source>
</evidence>
<evidence type="ECO:0000256" key="18">
    <source>
        <dbReference type="ARBA" id="ARBA00068838"/>
    </source>
</evidence>
<evidence type="ECO:0000256" key="11">
    <source>
        <dbReference type="ARBA" id="ARBA00022741"/>
    </source>
</evidence>
<evidence type="ECO:0000256" key="16">
    <source>
        <dbReference type="ARBA" id="ARBA00047899"/>
    </source>
</evidence>
<keyword evidence="12" id="KW-0418">Kinase</keyword>
<dbReference type="GO" id="GO:0005737">
    <property type="term" value="C:cytoplasm"/>
    <property type="evidence" value="ECO:0007669"/>
    <property type="project" value="UniProtKB-SubCell"/>
</dbReference>
<dbReference type="GO" id="GO:0005524">
    <property type="term" value="F:ATP binding"/>
    <property type="evidence" value="ECO:0007669"/>
    <property type="project" value="UniProtKB-KW"/>
</dbReference>
<comment type="cofactor">
    <cofactor evidence="1">
        <name>Mg(2+)</name>
        <dbReference type="ChEBI" id="CHEBI:18420"/>
    </cofactor>
</comment>
<dbReference type="InterPro" id="IPR018935">
    <property type="entry name" value="RIO_kinase_CS"/>
</dbReference>
<protein>
    <recommendedName>
        <fullName evidence="5">Serine/threonine-protein kinase RIO1</fullName>
        <ecNumber evidence="4">2.7.11.1</ecNumber>
    </recommendedName>
    <alternativeName>
        <fullName evidence="18">Serine/threonine-protein kinase rio1</fullName>
    </alternativeName>
</protein>
<dbReference type="CDD" id="cd05147">
    <property type="entry name" value="RIO1_euk"/>
    <property type="match status" value="1"/>
</dbReference>
<feature type="region of interest" description="Disordered" evidence="19">
    <location>
        <begin position="615"/>
        <end position="648"/>
    </location>
</feature>
<comment type="catalytic activity">
    <reaction evidence="17">
        <text>L-seryl-[protein] + ATP = O-phospho-L-seryl-[protein] + ADP + H(+)</text>
        <dbReference type="Rhea" id="RHEA:17989"/>
        <dbReference type="Rhea" id="RHEA-COMP:9863"/>
        <dbReference type="Rhea" id="RHEA-COMP:11604"/>
        <dbReference type="ChEBI" id="CHEBI:15378"/>
        <dbReference type="ChEBI" id="CHEBI:29999"/>
        <dbReference type="ChEBI" id="CHEBI:30616"/>
        <dbReference type="ChEBI" id="CHEBI:83421"/>
        <dbReference type="ChEBI" id="CHEBI:456216"/>
        <dbReference type="EC" id="2.7.11.1"/>
    </reaction>
</comment>
<dbReference type="Proteomes" id="UP000027361">
    <property type="component" value="Unassembled WGS sequence"/>
</dbReference>
<dbReference type="EMBL" id="JMSN01000101">
    <property type="protein sequence ID" value="KDN39690.1"/>
    <property type="molecule type" value="Genomic_DNA"/>
</dbReference>
<keyword evidence="8" id="KW-0723">Serine/threonine-protein kinase</keyword>
<feature type="compositionally biased region" description="Acidic residues" evidence="19">
    <location>
        <begin position="56"/>
        <end position="72"/>
    </location>
</feature>
<keyword evidence="6" id="KW-0963">Cytoplasm</keyword>
<dbReference type="PROSITE" id="PS01245">
    <property type="entry name" value="RIO1"/>
    <property type="match status" value="1"/>
</dbReference>
<keyword evidence="22" id="KW-1185">Reference proteome</keyword>
<evidence type="ECO:0000256" key="6">
    <source>
        <dbReference type="ARBA" id="ARBA00022490"/>
    </source>
</evidence>
<feature type="region of interest" description="Disordered" evidence="19">
    <location>
        <begin position="1"/>
        <end position="109"/>
    </location>
</feature>
<feature type="region of interest" description="Disordered" evidence="19">
    <location>
        <begin position="505"/>
        <end position="538"/>
    </location>
</feature>
<evidence type="ECO:0000256" key="5">
    <source>
        <dbReference type="ARBA" id="ARBA00016038"/>
    </source>
</evidence>
<evidence type="ECO:0000256" key="1">
    <source>
        <dbReference type="ARBA" id="ARBA00001946"/>
    </source>
</evidence>
<dbReference type="InterPro" id="IPR000687">
    <property type="entry name" value="RIO_kinase"/>
</dbReference>
<proteinExistence type="inferred from homology"/>
<evidence type="ECO:0000256" key="12">
    <source>
        <dbReference type="ARBA" id="ARBA00022777"/>
    </source>
</evidence>
<dbReference type="GeneID" id="25267297"/>
<dbReference type="OMA" id="IGHVDEY"/>
<feature type="region of interest" description="Disordered" evidence="19">
    <location>
        <begin position="720"/>
        <end position="810"/>
    </location>
</feature>
<dbReference type="RefSeq" id="XP_013241127.1">
    <property type="nucleotide sequence ID" value="XM_013385673.1"/>
</dbReference>
<dbReference type="EC" id="2.7.11.1" evidence="4"/>
<evidence type="ECO:0000313" key="21">
    <source>
        <dbReference type="EMBL" id="KDN39690.1"/>
    </source>
</evidence>
<feature type="compositionally biased region" description="Basic and acidic residues" evidence="19">
    <location>
        <begin position="73"/>
        <end position="90"/>
    </location>
</feature>
<evidence type="ECO:0000256" key="15">
    <source>
        <dbReference type="ARBA" id="ARBA00022842"/>
    </source>
</evidence>
<feature type="compositionally biased region" description="Basic and acidic residues" evidence="19">
    <location>
        <begin position="752"/>
        <end position="774"/>
    </location>
</feature>
<evidence type="ECO:0000256" key="7">
    <source>
        <dbReference type="ARBA" id="ARBA00022517"/>
    </source>
</evidence>
<evidence type="ECO:0000256" key="10">
    <source>
        <dbReference type="ARBA" id="ARBA00022723"/>
    </source>
</evidence>
<comment type="similarity">
    <text evidence="3">Belongs to the protein kinase superfamily. RIO-type Ser/Thr kinase family.</text>
</comment>
<evidence type="ECO:0000256" key="8">
    <source>
        <dbReference type="ARBA" id="ARBA00022527"/>
    </source>
</evidence>
<dbReference type="GO" id="GO:0016787">
    <property type="term" value="F:hydrolase activity"/>
    <property type="evidence" value="ECO:0007669"/>
    <property type="project" value="UniProtKB-KW"/>
</dbReference>
<accession>A0A066VM62</accession>
<dbReference type="InParanoid" id="A0A066VM62"/>
<dbReference type="STRING" id="1037660.A0A066VM62"/>
<dbReference type="Pfam" id="PF01163">
    <property type="entry name" value="RIO1"/>
    <property type="match status" value="1"/>
</dbReference>
<evidence type="ECO:0000256" key="2">
    <source>
        <dbReference type="ARBA" id="ARBA00004496"/>
    </source>
</evidence>
<feature type="domain" description="RIO kinase" evidence="20">
    <location>
        <begin position="245"/>
        <end position="499"/>
    </location>
</feature>
<keyword evidence="15" id="KW-0460">Magnesium</keyword>
<dbReference type="SUPFAM" id="SSF56112">
    <property type="entry name" value="Protein kinase-like (PK-like)"/>
    <property type="match status" value="1"/>
</dbReference>
<dbReference type="HOGENOM" id="CLU_018693_4_0_1"/>
<organism evidence="21 22">
    <name type="scientific">Tilletiaria anomala (strain ATCC 24038 / CBS 436.72 / UBC 951)</name>
    <dbReference type="NCBI Taxonomy" id="1037660"/>
    <lineage>
        <taxon>Eukaryota</taxon>
        <taxon>Fungi</taxon>
        <taxon>Dikarya</taxon>
        <taxon>Basidiomycota</taxon>
        <taxon>Ustilaginomycotina</taxon>
        <taxon>Exobasidiomycetes</taxon>
        <taxon>Georgefischeriales</taxon>
        <taxon>Tilletiariaceae</taxon>
        <taxon>Tilletiaria</taxon>
    </lineage>
</organism>
<dbReference type="InterPro" id="IPR018934">
    <property type="entry name" value="RIO_dom"/>
</dbReference>
<reference evidence="21 22" key="1">
    <citation type="submission" date="2014-05" db="EMBL/GenBank/DDBJ databases">
        <title>Draft genome sequence of a rare smut relative, Tilletiaria anomala UBC 951.</title>
        <authorList>
            <consortium name="DOE Joint Genome Institute"/>
            <person name="Toome M."/>
            <person name="Kuo A."/>
            <person name="Henrissat B."/>
            <person name="Lipzen A."/>
            <person name="Tritt A."/>
            <person name="Yoshinaga Y."/>
            <person name="Zane M."/>
            <person name="Barry K."/>
            <person name="Grigoriev I.V."/>
            <person name="Spatafora J.W."/>
            <person name="Aimea M.C."/>
        </authorList>
    </citation>
    <scope>NUCLEOTIDE SEQUENCE [LARGE SCALE GENOMIC DNA]</scope>
    <source>
        <strain evidence="21 22">UBC 951</strain>
    </source>
</reference>
<evidence type="ECO:0000256" key="4">
    <source>
        <dbReference type="ARBA" id="ARBA00012513"/>
    </source>
</evidence>
<sequence>MSTAAAVTEAGGEFDDAPEDVGFSSLPGQQVKPGLYSNGVNGTSENLESAQLADPDLSDSQDEDDSDDGEGYESEKVREYFEYLRTRHSNDEEEEDEVEEAREEEAMGRVEDADWELSRGDFTKAFNRSRQADAVLRGTTWHHGASTTGALPAMNRRPAPLRAAKDIATEIIAGDAATGGASSAAVQVAQHKDKTSAQLAQLSARFSARLSLQERYDPSLSVGGRLGASVVPRKAIGEGHARVKDKSDRATNQQVLDPRTMLILFKMVQRGLLETINGVISTGKEANVYHAFTSVPEGSPEGTPPGSLALKIYKTSILVFKDRDRYVSGEFRFRHGYSRHNPRKMVRLWAEKEARNLKRLYAAGIRSPKVEELRDHVLVMEFLGKVDGWASPRLRDAESSIDAEEEQKQGRWEELYRELLAAMRIMYQHCRLVHADLSEYNVLYHNQHLYIIDVSQSVEHDHPRAFDFLRADLQHVDDYFSKHGVHTLGLRRSFEFIIREGETASGSSTHAASEVGRINSATDERDERRSGARKGGKAGLAQMMEGGEADEEALLDSLHKSKDGNAADRHQRADTSAAAATTAVVVQAKSTVPVIKSEHELELMQVIREMMDARDVQQEGESAQNVSSSESTSHPSTSHQGSAQPPPALTANEEAIFAQSYIPRTLNEVYDPERDVEVYTKKGAGELIYATATGMDRLPAVRTADGGVAQQSSRMTQANFEAGGTQSGPADEGADANSDTESDSDGDSQGSSREDSKEEGPRQPRGHRHEDRDAKKGRKKAVKEAAREKRKNKMPKKEKKARVKKSSGGK</sequence>
<comment type="subcellular location">
    <subcellularLocation>
        <location evidence="2">Cytoplasm</location>
    </subcellularLocation>
</comment>
<dbReference type="InterPro" id="IPR011009">
    <property type="entry name" value="Kinase-like_dom_sf"/>
</dbReference>
<feature type="compositionally biased region" description="Basic residues" evidence="19">
    <location>
        <begin position="788"/>
        <end position="810"/>
    </location>
</feature>
<evidence type="ECO:0000256" key="13">
    <source>
        <dbReference type="ARBA" id="ARBA00022801"/>
    </source>
</evidence>
<dbReference type="GO" id="GO:0042254">
    <property type="term" value="P:ribosome biogenesis"/>
    <property type="evidence" value="ECO:0007669"/>
    <property type="project" value="UniProtKB-KW"/>
</dbReference>
<keyword evidence="10" id="KW-0479">Metal-binding</keyword>
<dbReference type="PANTHER" id="PTHR45723">
    <property type="entry name" value="SERINE/THREONINE-PROTEIN KINASE RIO1"/>
    <property type="match status" value="1"/>
</dbReference>
<dbReference type="GO" id="GO:0046872">
    <property type="term" value="F:metal ion binding"/>
    <property type="evidence" value="ECO:0007669"/>
    <property type="project" value="UniProtKB-KW"/>
</dbReference>
<feature type="compositionally biased region" description="Acidic residues" evidence="19">
    <location>
        <begin position="91"/>
        <end position="103"/>
    </location>
</feature>
<gene>
    <name evidence="21" type="ORF">K437DRAFT_296043</name>
</gene>
<feature type="compositionally biased region" description="Polar residues" evidence="19">
    <location>
        <begin position="38"/>
        <end position="49"/>
    </location>
</feature>
<dbReference type="GO" id="GO:0004674">
    <property type="term" value="F:protein serine/threonine kinase activity"/>
    <property type="evidence" value="ECO:0007669"/>
    <property type="project" value="UniProtKB-KW"/>
</dbReference>
<evidence type="ECO:0000256" key="9">
    <source>
        <dbReference type="ARBA" id="ARBA00022679"/>
    </source>
</evidence>
<dbReference type="Gene3D" id="3.30.200.20">
    <property type="entry name" value="Phosphorylase Kinase, domain 1"/>
    <property type="match status" value="1"/>
</dbReference>
<evidence type="ECO:0000256" key="3">
    <source>
        <dbReference type="ARBA" id="ARBA00009196"/>
    </source>
</evidence>
<dbReference type="OrthoDB" id="205248at2759"/>
<feature type="compositionally biased region" description="Acidic residues" evidence="19">
    <location>
        <begin position="732"/>
        <end position="746"/>
    </location>
</feature>
<evidence type="ECO:0000256" key="17">
    <source>
        <dbReference type="ARBA" id="ARBA00048679"/>
    </source>
</evidence>
<comment type="catalytic activity">
    <reaction evidence="16">
        <text>L-threonyl-[protein] + ATP = O-phospho-L-threonyl-[protein] + ADP + H(+)</text>
        <dbReference type="Rhea" id="RHEA:46608"/>
        <dbReference type="Rhea" id="RHEA-COMP:11060"/>
        <dbReference type="Rhea" id="RHEA-COMP:11605"/>
        <dbReference type="ChEBI" id="CHEBI:15378"/>
        <dbReference type="ChEBI" id="CHEBI:30013"/>
        <dbReference type="ChEBI" id="CHEBI:30616"/>
        <dbReference type="ChEBI" id="CHEBI:61977"/>
        <dbReference type="ChEBI" id="CHEBI:456216"/>
        <dbReference type="EC" id="2.7.11.1"/>
    </reaction>
</comment>
<feature type="compositionally biased region" description="Low complexity" evidence="19">
    <location>
        <begin position="627"/>
        <end position="639"/>
    </location>
</feature>
<evidence type="ECO:0000256" key="14">
    <source>
        <dbReference type="ARBA" id="ARBA00022840"/>
    </source>
</evidence>
<dbReference type="SMART" id="SM00090">
    <property type="entry name" value="RIO"/>
    <property type="match status" value="1"/>
</dbReference>
<keyword evidence="7" id="KW-0690">Ribosome biogenesis</keyword>
<comment type="caution">
    <text evidence="21">The sequence shown here is derived from an EMBL/GenBank/DDBJ whole genome shotgun (WGS) entry which is preliminary data.</text>
</comment>
<name>A0A066VM62_TILAU</name>
<dbReference type="InterPro" id="IPR051272">
    <property type="entry name" value="RIO-type_Ser/Thr_kinase"/>
</dbReference>
<keyword evidence="13" id="KW-0378">Hydrolase</keyword>
<dbReference type="Gene3D" id="1.10.510.10">
    <property type="entry name" value="Transferase(Phosphotransferase) domain 1"/>
    <property type="match status" value="1"/>
</dbReference>